<evidence type="ECO:0000313" key="2">
    <source>
        <dbReference type="Proteomes" id="UP000789860"/>
    </source>
</evidence>
<dbReference type="Proteomes" id="UP000789860">
    <property type="component" value="Unassembled WGS sequence"/>
</dbReference>
<evidence type="ECO:0000313" key="1">
    <source>
        <dbReference type="EMBL" id="CAG8612452.1"/>
    </source>
</evidence>
<reference evidence="1" key="1">
    <citation type="submission" date="2021-06" db="EMBL/GenBank/DDBJ databases">
        <authorList>
            <person name="Kallberg Y."/>
            <person name="Tangrot J."/>
            <person name="Rosling A."/>
        </authorList>
    </citation>
    <scope>NUCLEOTIDE SEQUENCE</scope>
    <source>
        <strain evidence="1">AU212A</strain>
    </source>
</reference>
<comment type="caution">
    <text evidence="1">The sequence shown here is derived from an EMBL/GenBank/DDBJ whole genome shotgun (WGS) entry which is preliminary data.</text>
</comment>
<keyword evidence="2" id="KW-1185">Reference proteome</keyword>
<gene>
    <name evidence="1" type="ORF">SCALOS_LOCUS7343</name>
</gene>
<name>A0ACA9MVB1_9GLOM</name>
<organism evidence="1 2">
    <name type="scientific">Scutellospora calospora</name>
    <dbReference type="NCBI Taxonomy" id="85575"/>
    <lineage>
        <taxon>Eukaryota</taxon>
        <taxon>Fungi</taxon>
        <taxon>Fungi incertae sedis</taxon>
        <taxon>Mucoromycota</taxon>
        <taxon>Glomeromycotina</taxon>
        <taxon>Glomeromycetes</taxon>
        <taxon>Diversisporales</taxon>
        <taxon>Gigasporaceae</taxon>
        <taxon>Scutellospora</taxon>
    </lineage>
</organism>
<protein>
    <submittedName>
        <fullName evidence="1">8681_t:CDS:1</fullName>
    </submittedName>
</protein>
<dbReference type="EMBL" id="CAJVPM010016160">
    <property type="protein sequence ID" value="CAG8612452.1"/>
    <property type="molecule type" value="Genomic_DNA"/>
</dbReference>
<sequence>MANDKIKHDTMELHDYPRKPEIEYKDPSTGTYHYTIISEGYYPSPPVLVRTQRKKNSSYRIPDNYKVVVSWVKKSKTRNITYTINYIYQCIDDKMQLKPCFKIEYNNGYQTIESWQSATHAANLFAQTYNPNGKSTLSGTIVFGLQLKYVEQARDSYHRSNALRPLETLSNSAKRSRIKQIGEKVRDYINHETTHLHHKDKLQIKSLVLSVDDQN</sequence>
<proteinExistence type="predicted"/>
<accession>A0ACA9MVB1</accession>